<comment type="cofactor">
    <cofactor evidence="14">
        <name>[4Fe-4S] cluster</name>
        <dbReference type="ChEBI" id="CHEBI:49883"/>
    </cofactor>
    <text evidence="14">Binds 1 [4Fe-4S] cluster. The cluster is coordinated with 3 cysteines and an exchangeable S-adenosyl-L-methionine.</text>
</comment>
<dbReference type="SMART" id="SM00729">
    <property type="entry name" value="Elp3"/>
    <property type="match status" value="1"/>
</dbReference>
<dbReference type="Pfam" id="PF04055">
    <property type="entry name" value="Radical_SAM"/>
    <property type="match status" value="1"/>
</dbReference>
<keyword evidence="13 14" id="KW-1015">Disulfide bond</keyword>
<evidence type="ECO:0000256" key="1">
    <source>
        <dbReference type="ARBA" id="ARBA00004496"/>
    </source>
</evidence>
<dbReference type="GO" id="GO:0019843">
    <property type="term" value="F:rRNA binding"/>
    <property type="evidence" value="ECO:0007669"/>
    <property type="project" value="UniProtKB-UniRule"/>
</dbReference>
<dbReference type="InterPro" id="IPR058240">
    <property type="entry name" value="rSAM_sf"/>
</dbReference>
<evidence type="ECO:0000256" key="11">
    <source>
        <dbReference type="ARBA" id="ARBA00023004"/>
    </source>
</evidence>
<dbReference type="GO" id="GO:0046872">
    <property type="term" value="F:metal ion binding"/>
    <property type="evidence" value="ECO:0007669"/>
    <property type="project" value="UniProtKB-KW"/>
</dbReference>
<evidence type="ECO:0000256" key="12">
    <source>
        <dbReference type="ARBA" id="ARBA00023014"/>
    </source>
</evidence>
<dbReference type="Gene3D" id="1.10.150.530">
    <property type="match status" value="1"/>
</dbReference>
<comment type="catalytic activity">
    <reaction evidence="14">
        <text>adenosine(37) in tRNA + 2 reduced [2Fe-2S]-[ferredoxin] + 2 S-adenosyl-L-methionine = 2-methyladenosine(37) in tRNA + 5'-deoxyadenosine + L-methionine + 2 oxidized [2Fe-2S]-[ferredoxin] + S-adenosyl-L-homocysteine</text>
        <dbReference type="Rhea" id="RHEA:43332"/>
        <dbReference type="Rhea" id="RHEA-COMP:10000"/>
        <dbReference type="Rhea" id="RHEA-COMP:10001"/>
        <dbReference type="Rhea" id="RHEA-COMP:10162"/>
        <dbReference type="Rhea" id="RHEA-COMP:10485"/>
        <dbReference type="ChEBI" id="CHEBI:17319"/>
        <dbReference type="ChEBI" id="CHEBI:33737"/>
        <dbReference type="ChEBI" id="CHEBI:33738"/>
        <dbReference type="ChEBI" id="CHEBI:57844"/>
        <dbReference type="ChEBI" id="CHEBI:57856"/>
        <dbReference type="ChEBI" id="CHEBI:59789"/>
        <dbReference type="ChEBI" id="CHEBI:74411"/>
        <dbReference type="ChEBI" id="CHEBI:74497"/>
        <dbReference type="EC" id="2.1.1.192"/>
    </reaction>
</comment>
<dbReference type="OrthoDB" id="9793973at2"/>
<feature type="active site" description="S-methylcysteine intermediate" evidence="14">
    <location>
        <position position="341"/>
    </location>
</feature>
<dbReference type="GO" id="GO:0070475">
    <property type="term" value="P:rRNA base methylation"/>
    <property type="evidence" value="ECO:0007669"/>
    <property type="project" value="UniProtKB-UniRule"/>
</dbReference>
<comment type="subcellular location">
    <subcellularLocation>
        <location evidence="1 14">Cytoplasm</location>
    </subcellularLocation>
</comment>
<keyword evidence="3 14" id="KW-0004">4Fe-4S</keyword>
<comment type="catalytic activity">
    <reaction evidence="14">
        <text>adenosine(2503) in 23S rRNA + 2 reduced [2Fe-2S]-[ferredoxin] + 2 S-adenosyl-L-methionine = 2-methyladenosine(2503) in 23S rRNA + 5'-deoxyadenosine + L-methionine + 2 oxidized [2Fe-2S]-[ferredoxin] + S-adenosyl-L-homocysteine</text>
        <dbReference type="Rhea" id="RHEA:42916"/>
        <dbReference type="Rhea" id="RHEA-COMP:10000"/>
        <dbReference type="Rhea" id="RHEA-COMP:10001"/>
        <dbReference type="Rhea" id="RHEA-COMP:10152"/>
        <dbReference type="Rhea" id="RHEA-COMP:10282"/>
        <dbReference type="ChEBI" id="CHEBI:17319"/>
        <dbReference type="ChEBI" id="CHEBI:33737"/>
        <dbReference type="ChEBI" id="CHEBI:33738"/>
        <dbReference type="ChEBI" id="CHEBI:57844"/>
        <dbReference type="ChEBI" id="CHEBI:57856"/>
        <dbReference type="ChEBI" id="CHEBI:59789"/>
        <dbReference type="ChEBI" id="CHEBI:74411"/>
        <dbReference type="ChEBI" id="CHEBI:74497"/>
        <dbReference type="EC" id="2.1.1.192"/>
    </reaction>
</comment>
<dbReference type="SFLD" id="SFLDG01062">
    <property type="entry name" value="methyltransferase_(Class_A)"/>
    <property type="match status" value="1"/>
</dbReference>
<dbReference type="SUPFAM" id="SSF102114">
    <property type="entry name" value="Radical SAM enzymes"/>
    <property type="match status" value="1"/>
</dbReference>
<evidence type="ECO:0000256" key="4">
    <source>
        <dbReference type="ARBA" id="ARBA00022490"/>
    </source>
</evidence>
<evidence type="ECO:0000256" key="3">
    <source>
        <dbReference type="ARBA" id="ARBA00022485"/>
    </source>
</evidence>
<dbReference type="PANTHER" id="PTHR30544">
    <property type="entry name" value="23S RRNA METHYLTRANSFERASE"/>
    <property type="match status" value="1"/>
</dbReference>
<dbReference type="InterPro" id="IPR040072">
    <property type="entry name" value="Methyltransferase_A"/>
</dbReference>
<evidence type="ECO:0000256" key="2">
    <source>
        <dbReference type="ARBA" id="ARBA00007544"/>
    </source>
</evidence>
<keyword evidence="9 14" id="KW-0819">tRNA processing</keyword>
<feature type="active site" description="Proton acceptor" evidence="14">
    <location>
        <position position="96"/>
    </location>
</feature>
<accession>A0A5K7YUT9</accession>
<keyword evidence="12 14" id="KW-0411">Iron-sulfur</keyword>
<dbReference type="SFLD" id="SFLDF00275">
    <property type="entry name" value="adenosine_C2_methyltransferase"/>
    <property type="match status" value="1"/>
</dbReference>
<feature type="binding site" evidence="14">
    <location>
        <position position="123"/>
    </location>
    <ligand>
        <name>[4Fe-4S] cluster</name>
        <dbReference type="ChEBI" id="CHEBI:49883"/>
        <note>4Fe-4S-S-AdoMet</note>
    </ligand>
</feature>
<dbReference type="RefSeq" id="WP_155319575.1">
    <property type="nucleotide sequence ID" value="NZ_AP021874.1"/>
</dbReference>
<evidence type="ECO:0000313" key="16">
    <source>
        <dbReference type="EMBL" id="BBO71793.1"/>
    </source>
</evidence>
<keyword evidence="17" id="KW-1185">Reference proteome</keyword>
<dbReference type="GO" id="GO:0030488">
    <property type="term" value="P:tRNA methylation"/>
    <property type="evidence" value="ECO:0007669"/>
    <property type="project" value="UniProtKB-UniRule"/>
</dbReference>
<dbReference type="GO" id="GO:0002935">
    <property type="term" value="F:tRNA (adenine(37)-C2)-methyltransferase activity"/>
    <property type="evidence" value="ECO:0007669"/>
    <property type="project" value="UniProtKB-UniRule"/>
</dbReference>
<evidence type="ECO:0000256" key="9">
    <source>
        <dbReference type="ARBA" id="ARBA00022694"/>
    </source>
</evidence>
<dbReference type="EC" id="2.1.1.192" evidence="14"/>
<dbReference type="InterPro" id="IPR048641">
    <property type="entry name" value="RlmN_N"/>
</dbReference>
<dbReference type="GO" id="GO:0070040">
    <property type="term" value="F:rRNA (adenine(2503)-C2-)-methyltransferase activity"/>
    <property type="evidence" value="ECO:0007669"/>
    <property type="project" value="UniProtKB-UniRule"/>
</dbReference>
<feature type="binding site" evidence="14">
    <location>
        <position position="116"/>
    </location>
    <ligand>
        <name>[4Fe-4S] cluster</name>
        <dbReference type="ChEBI" id="CHEBI:49883"/>
        <note>4Fe-4S-S-AdoMet</note>
    </ligand>
</feature>
<gene>
    <name evidence="16" type="primary">rlmN_2</name>
    <name evidence="14" type="synonym">rlmN</name>
    <name evidence="16" type="ORF">DSCA_57230</name>
</gene>
<feature type="binding site" evidence="14">
    <location>
        <begin position="222"/>
        <end position="224"/>
    </location>
    <ligand>
        <name>S-adenosyl-L-methionine</name>
        <dbReference type="ChEBI" id="CHEBI:59789"/>
    </ligand>
</feature>
<name>A0A5K7YUT9_9BACT</name>
<protein>
    <recommendedName>
        <fullName evidence="14">Probable dual-specificity RNA methyltransferase RlmN</fullName>
        <ecNumber evidence="14">2.1.1.192</ecNumber>
    </recommendedName>
    <alternativeName>
        <fullName evidence="14">23S rRNA (adenine(2503)-C(2))-methyltransferase</fullName>
    </alternativeName>
    <alternativeName>
        <fullName evidence="14">23S rRNA m2A2503 methyltransferase</fullName>
    </alternativeName>
    <alternativeName>
        <fullName evidence="14">Ribosomal RNA large subunit methyltransferase N</fullName>
    </alternativeName>
    <alternativeName>
        <fullName evidence="14">tRNA (adenine(37)-C(2))-methyltransferase</fullName>
    </alternativeName>
    <alternativeName>
        <fullName evidence="14">tRNA m2A37 methyltransferase</fullName>
    </alternativeName>
</protein>
<dbReference type="CDD" id="cd01335">
    <property type="entry name" value="Radical_SAM"/>
    <property type="match status" value="1"/>
</dbReference>
<dbReference type="PANTHER" id="PTHR30544:SF5">
    <property type="entry name" value="RADICAL SAM CORE DOMAIN-CONTAINING PROTEIN"/>
    <property type="match status" value="1"/>
</dbReference>
<evidence type="ECO:0000256" key="14">
    <source>
        <dbReference type="HAMAP-Rule" id="MF_01849"/>
    </source>
</evidence>
<feature type="binding site" evidence="14">
    <location>
        <position position="200"/>
    </location>
    <ligand>
        <name>S-adenosyl-L-methionine</name>
        <dbReference type="ChEBI" id="CHEBI:59789"/>
    </ligand>
</feature>
<evidence type="ECO:0000256" key="5">
    <source>
        <dbReference type="ARBA" id="ARBA00022552"/>
    </source>
</evidence>
<evidence type="ECO:0000259" key="15">
    <source>
        <dbReference type="PROSITE" id="PS51918"/>
    </source>
</evidence>
<reference evidence="16 17" key="1">
    <citation type="submission" date="2019-11" db="EMBL/GenBank/DDBJ databases">
        <title>Comparative genomics of hydrocarbon-degrading Desulfosarcina strains.</title>
        <authorList>
            <person name="Watanabe M."/>
            <person name="Kojima H."/>
            <person name="Fukui M."/>
        </authorList>
    </citation>
    <scope>NUCLEOTIDE SEQUENCE [LARGE SCALE GENOMIC DNA]</scope>
    <source>
        <strain evidence="16 17">PL12</strain>
    </source>
</reference>
<dbReference type="GO" id="GO:0000049">
    <property type="term" value="F:tRNA binding"/>
    <property type="evidence" value="ECO:0007669"/>
    <property type="project" value="UniProtKB-UniRule"/>
</dbReference>
<evidence type="ECO:0000313" key="17">
    <source>
        <dbReference type="Proteomes" id="UP000427906"/>
    </source>
</evidence>
<keyword evidence="6 14" id="KW-0489">Methyltransferase</keyword>
<keyword evidence="8 14" id="KW-0949">S-adenosyl-L-methionine</keyword>
<comment type="caution">
    <text evidence="14">Lacks conserved residue(s) required for the propagation of feature annotation.</text>
</comment>
<dbReference type="SFLD" id="SFLDS00029">
    <property type="entry name" value="Radical_SAM"/>
    <property type="match status" value="1"/>
</dbReference>
<feature type="binding site" evidence="14">
    <location>
        <position position="120"/>
    </location>
    <ligand>
        <name>[4Fe-4S] cluster</name>
        <dbReference type="ChEBI" id="CHEBI:49883"/>
        <note>4Fe-4S-S-AdoMet</note>
    </ligand>
</feature>
<feature type="binding site" evidence="14">
    <location>
        <begin position="167"/>
        <end position="168"/>
    </location>
    <ligand>
        <name>S-adenosyl-L-methionine</name>
        <dbReference type="ChEBI" id="CHEBI:59789"/>
    </ligand>
</feature>
<evidence type="ECO:0000256" key="13">
    <source>
        <dbReference type="ARBA" id="ARBA00023157"/>
    </source>
</evidence>
<dbReference type="AlphaFoldDB" id="A0A5K7YUT9"/>
<dbReference type="Pfam" id="PF21016">
    <property type="entry name" value="RlmN_N"/>
    <property type="match status" value="1"/>
</dbReference>
<dbReference type="InterPro" id="IPR004383">
    <property type="entry name" value="rRNA_lsu_MTrfase_RlmN/Cfr"/>
</dbReference>
<dbReference type="InterPro" id="IPR007197">
    <property type="entry name" value="rSAM"/>
</dbReference>
<evidence type="ECO:0000256" key="7">
    <source>
        <dbReference type="ARBA" id="ARBA00022679"/>
    </source>
</evidence>
<dbReference type="FunFam" id="3.20.20.70:FF:000014">
    <property type="entry name" value="Probable dual-specificity RNA methyltransferase RlmN"/>
    <property type="match status" value="1"/>
</dbReference>
<proteinExistence type="inferred from homology"/>
<dbReference type="PROSITE" id="PS51918">
    <property type="entry name" value="RADICAL_SAM"/>
    <property type="match status" value="1"/>
</dbReference>
<organism evidence="16 17">
    <name type="scientific">Desulfosarcina alkanivorans</name>
    <dbReference type="NCBI Taxonomy" id="571177"/>
    <lineage>
        <taxon>Bacteria</taxon>
        <taxon>Pseudomonadati</taxon>
        <taxon>Thermodesulfobacteriota</taxon>
        <taxon>Desulfobacteria</taxon>
        <taxon>Desulfobacterales</taxon>
        <taxon>Desulfosarcinaceae</taxon>
        <taxon>Desulfosarcina</taxon>
    </lineage>
</organism>
<keyword evidence="11 14" id="KW-0408">Iron</keyword>
<dbReference type="Proteomes" id="UP000427906">
    <property type="component" value="Chromosome"/>
</dbReference>
<dbReference type="InterPro" id="IPR027492">
    <property type="entry name" value="RNA_MTrfase_RlmN"/>
</dbReference>
<dbReference type="InterPro" id="IPR013785">
    <property type="entry name" value="Aldolase_TIM"/>
</dbReference>
<keyword evidence="7 14" id="KW-0808">Transferase</keyword>
<comment type="function">
    <text evidence="14">Specifically methylates position 2 of adenine 2503 in 23S rRNA and position 2 of adenine 37 in tRNAs.</text>
</comment>
<dbReference type="PIRSF" id="PIRSF006004">
    <property type="entry name" value="CHP00048"/>
    <property type="match status" value="1"/>
</dbReference>
<dbReference type="InterPro" id="IPR006638">
    <property type="entry name" value="Elp3/MiaA/NifB-like_rSAM"/>
</dbReference>
<keyword evidence="5 14" id="KW-0698">rRNA processing</keyword>
<keyword evidence="4 14" id="KW-0963">Cytoplasm</keyword>
<dbReference type="KEGG" id="dalk:DSCA_57230"/>
<dbReference type="GO" id="GO:0051539">
    <property type="term" value="F:4 iron, 4 sulfur cluster binding"/>
    <property type="evidence" value="ECO:0007669"/>
    <property type="project" value="UniProtKB-UniRule"/>
</dbReference>
<feature type="binding site" evidence="14">
    <location>
        <position position="298"/>
    </location>
    <ligand>
        <name>S-adenosyl-L-methionine</name>
        <dbReference type="ChEBI" id="CHEBI:59789"/>
    </ligand>
</feature>
<evidence type="ECO:0000256" key="10">
    <source>
        <dbReference type="ARBA" id="ARBA00022723"/>
    </source>
</evidence>
<dbReference type="Gene3D" id="3.20.20.70">
    <property type="entry name" value="Aldolase class I"/>
    <property type="match status" value="1"/>
</dbReference>
<sequence length="359" mass="40392">MATISSKIDIKDLSREQLTDWLTHRGQRPFRADQIRRWIYLRQTDRFDDMTNLGKPLRADLEAAFANPRLQVDEEATSQDGSRKLLFRLPDGHHIETVIIPEKSHYTLCISSQVGCSQGCRFCMTARGGLVRNLSAGEIISQVRDVQQRVRAEGGLDLTNIVFMGMGEPLANYRNVVQALEVITDGDFGLKISSRRVTVSTAGLVPRMADLGRDTRANLAVSLNATDDDTRTRLMPINRKYPLADLMAACRRYPLPPRRKITFEYILMKGVNDSMDDARRLVKLLRPIKAKVNLIPFNEHPGSDFMRPDPARIIRFQEFLAGHHYTAIVRHSKGQDIGAACGQLRAKLKREAGGPGSEN</sequence>
<evidence type="ECO:0000256" key="6">
    <source>
        <dbReference type="ARBA" id="ARBA00022603"/>
    </source>
</evidence>
<feature type="domain" description="Radical SAM core" evidence="15">
    <location>
        <begin position="102"/>
        <end position="336"/>
    </location>
</feature>
<dbReference type="EMBL" id="AP021874">
    <property type="protein sequence ID" value="BBO71793.1"/>
    <property type="molecule type" value="Genomic_DNA"/>
</dbReference>
<comment type="miscellaneous">
    <text evidence="14">Reaction proceeds by a ping-pong mechanism involving intermediate methylation of a conserved cysteine residue.</text>
</comment>
<dbReference type="HAMAP" id="MF_01849">
    <property type="entry name" value="RNA_methyltr_RlmN"/>
    <property type="match status" value="1"/>
</dbReference>
<evidence type="ECO:0000256" key="8">
    <source>
        <dbReference type="ARBA" id="ARBA00022691"/>
    </source>
</evidence>
<comment type="similarity">
    <text evidence="2 14">Belongs to the radical SAM superfamily. RlmN family.</text>
</comment>
<dbReference type="NCBIfam" id="TIGR00048">
    <property type="entry name" value="rRNA_mod_RlmN"/>
    <property type="match status" value="1"/>
</dbReference>
<keyword evidence="10 14" id="KW-0479">Metal-binding</keyword>
<dbReference type="GO" id="GO:0005737">
    <property type="term" value="C:cytoplasm"/>
    <property type="evidence" value="ECO:0007669"/>
    <property type="project" value="UniProtKB-SubCell"/>
</dbReference>